<keyword evidence="2" id="KW-0812">Transmembrane</keyword>
<dbReference type="InterPro" id="IPR045338">
    <property type="entry name" value="DUF6535"/>
</dbReference>
<dbReference type="SUPFAM" id="SSF48371">
    <property type="entry name" value="ARM repeat"/>
    <property type="match status" value="1"/>
</dbReference>
<evidence type="ECO:0000313" key="4">
    <source>
        <dbReference type="EMBL" id="CAE7088373.1"/>
    </source>
</evidence>
<feature type="compositionally biased region" description="Basic and acidic residues" evidence="1">
    <location>
        <begin position="533"/>
        <end position="543"/>
    </location>
</feature>
<evidence type="ECO:0000256" key="2">
    <source>
        <dbReference type="SAM" id="Phobius"/>
    </source>
</evidence>
<feature type="transmembrane region" description="Helical" evidence="2">
    <location>
        <begin position="226"/>
        <end position="251"/>
    </location>
</feature>
<organism evidence="4 5">
    <name type="scientific">Rhizoctonia solani</name>
    <dbReference type="NCBI Taxonomy" id="456999"/>
    <lineage>
        <taxon>Eukaryota</taxon>
        <taxon>Fungi</taxon>
        <taxon>Dikarya</taxon>
        <taxon>Basidiomycota</taxon>
        <taxon>Agaricomycotina</taxon>
        <taxon>Agaricomycetes</taxon>
        <taxon>Cantharellales</taxon>
        <taxon>Ceratobasidiaceae</taxon>
        <taxon>Rhizoctonia</taxon>
    </lineage>
</organism>
<feature type="transmembrane region" description="Helical" evidence="2">
    <location>
        <begin position="134"/>
        <end position="159"/>
    </location>
</feature>
<keyword evidence="2" id="KW-1133">Transmembrane helix</keyword>
<comment type="caution">
    <text evidence="4">The sequence shown here is derived from an EMBL/GenBank/DDBJ whole genome shotgun (WGS) entry which is preliminary data.</text>
</comment>
<sequence>MDKSALAEETASDSGVVDYDGKYAKQLMDQTHGYRLGSDDPFWPHYLKEAEKYDDLKVDKWEKKMDTLLLFATLFSAIVTAFVIESSHNLQPDSAAITAAAVVDIVGILRNGSSAEDQQDPILRSLVDFQPTKNAFVVNFVWFISLCLSITVALLAGLVKQWSNSLRWDRTAPPCNQARIRQARLNNLIRGRTELVISAIRVIMDAALGMFLLGLLVFLHDLSHDIYLAALVVTGLTMAFYFATTFAPYFVSFCPYETPVSSRKACGWLYQVYLALSNAFYRHILGDKSIEAEADFKNPMCPCEKKERKMAGTTDPDRLTGDALNWIILHSQKREPREMAIRAIATLDSPEALEQLGSPGILPQVIQSFTSCFIVRDTKDGQTELKLKDSTDIDTVSLHGRALTVLVAQGVHAGNDIEVGFAESSLVVDKTTKEAVKERFEYLGDLTSRETLHDGNLTEVSNPEIRNGGSESETKPSTATVRGSNLPHNNDDREGNLLHVTSETQRLDAALSLSSTKPTSGEGQAKSHGAKGNPEKETTALKLEDQTSETRVWALVGLSAWHDFIGHDKGLRFNHGKAICDLAKSLEWSLSSGLRKEVLHTLTKELSYWAPTISTKNRKETLRHLVKLVPKTPPELLPHFACALAVLALQINHGTSYLVSPSSDSRTSEFEEENYDGAALQVMDHYANKPEQLVEDGQSLLLFALAGLMEYYEHCDFDQEAHHNMIRIAQRFQEFDGLGKLQSLDIPVTLPTSRGNSKGPLNPCDYYVSTLLLYLKRPRRQQHSRQMDEIFTYLLRSINRERQSRELIRYGSQIIPIIAQILGQTKDTELKAECLRALVSYWGSGPSFLYVQIVLFYEVPAKLVQLVEHRTQKLEQVDEIIAKNPKDQTNGLPQPSDSSKSILLSAASEVFNKIGDQVKQLTKFDEERLVSCMNDIMHNGLLWVLLAILNLDIPSSQKDGDSGPTLRDVRAYLGEDSTATSGVNQLLKIMVEGYEREQAKNTIGVIWGPGGAS</sequence>
<feature type="transmembrane region" description="Helical" evidence="2">
    <location>
        <begin position="96"/>
        <end position="113"/>
    </location>
</feature>
<dbReference type="EMBL" id="CAJNJQ010000598">
    <property type="protein sequence ID" value="CAE7088373.1"/>
    <property type="molecule type" value="Genomic_DNA"/>
</dbReference>
<name>A0A8H3DXJ9_9AGAM</name>
<protein>
    <recommendedName>
        <fullName evidence="3">DUF6535 domain-containing protein</fullName>
    </recommendedName>
</protein>
<dbReference type="AlphaFoldDB" id="A0A8H3DXJ9"/>
<evidence type="ECO:0000313" key="5">
    <source>
        <dbReference type="Proteomes" id="UP000663827"/>
    </source>
</evidence>
<feature type="region of interest" description="Disordered" evidence="1">
    <location>
        <begin position="514"/>
        <end position="543"/>
    </location>
</feature>
<reference evidence="4" key="1">
    <citation type="submission" date="2021-01" db="EMBL/GenBank/DDBJ databases">
        <authorList>
            <person name="Kaushik A."/>
        </authorList>
    </citation>
    <scope>NUCLEOTIDE SEQUENCE</scope>
    <source>
        <strain evidence="4">AG5</strain>
    </source>
</reference>
<keyword evidence="2" id="KW-0472">Membrane</keyword>
<feature type="region of interest" description="Disordered" evidence="1">
    <location>
        <begin position="453"/>
        <end position="495"/>
    </location>
</feature>
<gene>
    <name evidence="4" type="ORF">RDB_LOCUS29666</name>
</gene>
<proteinExistence type="predicted"/>
<feature type="compositionally biased region" description="Polar residues" evidence="1">
    <location>
        <begin position="469"/>
        <end position="488"/>
    </location>
</feature>
<dbReference type="Proteomes" id="UP000663827">
    <property type="component" value="Unassembled WGS sequence"/>
</dbReference>
<dbReference type="InterPro" id="IPR016024">
    <property type="entry name" value="ARM-type_fold"/>
</dbReference>
<evidence type="ECO:0000259" key="3">
    <source>
        <dbReference type="Pfam" id="PF20153"/>
    </source>
</evidence>
<feature type="transmembrane region" description="Helical" evidence="2">
    <location>
        <begin position="195"/>
        <end position="219"/>
    </location>
</feature>
<dbReference type="Pfam" id="PF20153">
    <property type="entry name" value="DUF6535"/>
    <property type="match status" value="1"/>
</dbReference>
<accession>A0A8H3DXJ9</accession>
<feature type="domain" description="DUF6535" evidence="3">
    <location>
        <begin position="43"/>
        <end position="220"/>
    </location>
</feature>
<evidence type="ECO:0000256" key="1">
    <source>
        <dbReference type="SAM" id="MobiDB-lite"/>
    </source>
</evidence>
<feature type="transmembrane region" description="Helical" evidence="2">
    <location>
        <begin position="67"/>
        <end position="84"/>
    </location>
</feature>